<evidence type="ECO:0000256" key="2">
    <source>
        <dbReference type="ARBA" id="ARBA00022741"/>
    </source>
</evidence>
<dbReference type="GO" id="GO:0006515">
    <property type="term" value="P:protein quality control for misfolded or incompletely synthesized proteins"/>
    <property type="evidence" value="ECO:0007669"/>
    <property type="project" value="TreeGrafter"/>
</dbReference>
<dbReference type="Pfam" id="PF00004">
    <property type="entry name" value="AAA"/>
    <property type="match status" value="1"/>
</dbReference>
<protein>
    <recommendedName>
        <fullName evidence="6">Lon proteolytic domain-containing protein</fullName>
    </recommendedName>
</protein>
<dbReference type="InterPro" id="IPR008269">
    <property type="entry name" value="Lon_proteolytic"/>
</dbReference>
<dbReference type="InterPro" id="IPR054594">
    <property type="entry name" value="Lon_lid"/>
</dbReference>
<dbReference type="InterPro" id="IPR003593">
    <property type="entry name" value="AAA+_ATPase"/>
</dbReference>
<keyword evidence="1" id="KW-0645">Protease</keyword>
<keyword evidence="2" id="KW-0547">Nucleotide-binding</keyword>
<dbReference type="AlphaFoldDB" id="A0A6C0EQK1"/>
<sequence>MTDKLYDVSFKKDMSNKNNNDFAILTGKKLDFFKDIIQKTIIHVQKNKTFDILGINEVNICIERLSELSKKIRDLSESMNLQINKDEFINNLQLINNDFSSLFKSYGTDSLEDLLLICFGVNNKIIINEKEIFKFELLKKYFHPTSYKVFTKKDEIIKNKTNNESSDEKLNNLDCQDVLNNFKQFHMKVYGLKLFIHSDILKKSLMINGYIDDVIIDLLNNKYISVKQKDIKDNLPEENEFKGESFAKYISSLTLKDYLIHNTHLDIYNKYAGYLSQHNNLKQKQMSVIVKEFITDDIYSKRNTLIQLLINSDNYENQYLAYLLYDLLSNDSNGTIDTQEQTILFDSFPWSIKQCFKQAMKKTVQYTNELSNFDINKIPLEQQICLLKASDNVKEKAMMKLKEVKSKSEDSGSKARQYLDGLLKIPFNIYKKEPILHTMDIIRNSFKDMYIKYKFDKIFPSIPLKEKYTIIEILKYIKIITNSSETEDSSEIINKIMNYLVVGDKKKIYTNINIINELLKKYNYNNKIKYNTLNKSQLKTEIENYIDFCKNPENKSLMQETIEQFKLFCNVKDVKQVKNLSEVNTQIVTINKNIKQINDYMKYVTTTLNQSVYGHDKAKRQIERIIGQWINGEQKGTACGFEGPPGVGKTSLAKGLANCLKDEAGNSRPFSFIAIGGDSNSSSLVGHSYTYVGSTWGQILQILMDKKCMNPVILIDEVDKVSKTEHGKEIIGILTHLLDPTQNDCFQDKYFSGIDLDLSKVLFILSYNDVTLIDRIMLDRINRIKFDNLSLEDKIVICNKHLLPEIYKNVGLENMLYFSNETLKFIIQEYTLEAGVRKLKEILFEIIGEVNLEILNNENNYITNDIPIEITIESIKNTYFKDKREAKIYKIHTESKVGLINALWANEMKQGGVLPLQISFVPSSKFLDLTLTGSLGDVMKQSISVSLTNAWNLTKPEKQEELILKYNNTKYNQVYGIHVHCPSISTPKDGPSATTAFTVAIYSLLNNVKIKYYFGITGETSFDYCLTEIGGLQEKIIHSIPAGIKEFIFPVENKRDFDKIMKKYNNSDIIKGIKFHAIDKIEDVLELILEKE</sequence>
<dbReference type="PANTHER" id="PTHR43718">
    <property type="entry name" value="LON PROTEASE"/>
    <property type="match status" value="1"/>
</dbReference>
<reference evidence="7" key="1">
    <citation type="journal article" date="2020" name="Nature">
        <title>Giant virus diversity and host interactions through global metagenomics.</title>
        <authorList>
            <person name="Schulz F."/>
            <person name="Roux S."/>
            <person name="Paez-Espino D."/>
            <person name="Jungbluth S."/>
            <person name="Walsh D.A."/>
            <person name="Denef V.J."/>
            <person name="McMahon K.D."/>
            <person name="Konstantinidis K.T."/>
            <person name="Eloe-Fadrosh E.A."/>
            <person name="Kyrpides N.C."/>
            <person name="Woyke T."/>
        </authorList>
    </citation>
    <scope>NUCLEOTIDE SEQUENCE</scope>
    <source>
        <strain evidence="7">GVMAG-M-3300009155-2</strain>
    </source>
</reference>
<name>A0A6C0EQK1_9ZZZZ</name>
<keyword evidence="3" id="KW-0378">Hydrolase</keyword>
<proteinExistence type="predicted"/>
<evidence type="ECO:0000256" key="3">
    <source>
        <dbReference type="ARBA" id="ARBA00022801"/>
    </source>
</evidence>
<evidence type="ECO:0000256" key="1">
    <source>
        <dbReference type="ARBA" id="ARBA00022670"/>
    </source>
</evidence>
<dbReference type="InterPro" id="IPR020568">
    <property type="entry name" value="Ribosomal_Su5_D2-typ_SF"/>
</dbReference>
<dbReference type="Gene3D" id="3.40.50.300">
    <property type="entry name" value="P-loop containing nucleotide triphosphate hydrolases"/>
    <property type="match status" value="1"/>
</dbReference>
<keyword evidence="4" id="KW-0720">Serine protease</keyword>
<dbReference type="Pfam" id="PF22667">
    <property type="entry name" value="Lon_lid"/>
    <property type="match status" value="1"/>
</dbReference>
<dbReference type="GO" id="GO:0004176">
    <property type="term" value="F:ATP-dependent peptidase activity"/>
    <property type="evidence" value="ECO:0007669"/>
    <property type="project" value="InterPro"/>
</dbReference>
<dbReference type="SUPFAM" id="SSF54211">
    <property type="entry name" value="Ribosomal protein S5 domain 2-like"/>
    <property type="match status" value="1"/>
</dbReference>
<evidence type="ECO:0000259" key="6">
    <source>
        <dbReference type="PROSITE" id="PS51786"/>
    </source>
</evidence>
<dbReference type="EMBL" id="MN738921">
    <property type="protein sequence ID" value="QHT31466.1"/>
    <property type="molecule type" value="Genomic_DNA"/>
</dbReference>
<dbReference type="Gene3D" id="1.10.8.60">
    <property type="match status" value="1"/>
</dbReference>
<dbReference type="InterPro" id="IPR003959">
    <property type="entry name" value="ATPase_AAA_core"/>
</dbReference>
<dbReference type="GO" id="GO:0005524">
    <property type="term" value="F:ATP binding"/>
    <property type="evidence" value="ECO:0007669"/>
    <property type="project" value="UniProtKB-KW"/>
</dbReference>
<organism evidence="7">
    <name type="scientific">viral metagenome</name>
    <dbReference type="NCBI Taxonomy" id="1070528"/>
    <lineage>
        <taxon>unclassified sequences</taxon>
        <taxon>metagenomes</taxon>
        <taxon>organismal metagenomes</taxon>
    </lineage>
</organism>
<dbReference type="SMART" id="SM00382">
    <property type="entry name" value="AAA"/>
    <property type="match status" value="1"/>
</dbReference>
<evidence type="ECO:0000256" key="5">
    <source>
        <dbReference type="ARBA" id="ARBA00022840"/>
    </source>
</evidence>
<dbReference type="PROSITE" id="PS51786">
    <property type="entry name" value="LON_PROTEOLYTIC"/>
    <property type="match status" value="1"/>
</dbReference>
<feature type="domain" description="Lon proteolytic" evidence="6">
    <location>
        <begin position="894"/>
        <end position="1091"/>
    </location>
</feature>
<evidence type="ECO:0000313" key="7">
    <source>
        <dbReference type="EMBL" id="QHT31466.1"/>
    </source>
</evidence>
<accession>A0A6C0EQK1</accession>
<dbReference type="InterPro" id="IPR014721">
    <property type="entry name" value="Ribsml_uS5_D2-typ_fold_subgr"/>
</dbReference>
<dbReference type="GO" id="GO:0004252">
    <property type="term" value="F:serine-type endopeptidase activity"/>
    <property type="evidence" value="ECO:0007669"/>
    <property type="project" value="InterPro"/>
</dbReference>
<dbReference type="GO" id="GO:0016887">
    <property type="term" value="F:ATP hydrolysis activity"/>
    <property type="evidence" value="ECO:0007669"/>
    <property type="project" value="InterPro"/>
</dbReference>
<dbReference type="PANTHER" id="PTHR43718:SF2">
    <property type="entry name" value="LON PROTEASE HOMOLOG, MITOCHONDRIAL"/>
    <property type="match status" value="1"/>
</dbReference>
<evidence type="ECO:0000256" key="4">
    <source>
        <dbReference type="ARBA" id="ARBA00022825"/>
    </source>
</evidence>
<dbReference type="Pfam" id="PF05362">
    <property type="entry name" value="Lon_C"/>
    <property type="match status" value="1"/>
</dbReference>
<dbReference type="SUPFAM" id="SSF52540">
    <property type="entry name" value="P-loop containing nucleoside triphosphate hydrolases"/>
    <property type="match status" value="1"/>
</dbReference>
<dbReference type="InterPro" id="IPR027065">
    <property type="entry name" value="Lon_Prtase"/>
</dbReference>
<keyword evidence="5" id="KW-0067">ATP-binding</keyword>
<dbReference type="InterPro" id="IPR027417">
    <property type="entry name" value="P-loop_NTPase"/>
</dbReference>
<dbReference type="PRINTS" id="PR00830">
    <property type="entry name" value="ENDOLAPTASE"/>
</dbReference>
<dbReference type="Gene3D" id="3.30.230.10">
    <property type="match status" value="1"/>
</dbReference>